<organism evidence="1">
    <name type="scientific">Caldilineaceae bacterium SB0661_bin_32</name>
    <dbReference type="NCBI Taxonomy" id="2605255"/>
    <lineage>
        <taxon>Bacteria</taxon>
        <taxon>Bacillati</taxon>
        <taxon>Chloroflexota</taxon>
        <taxon>Caldilineae</taxon>
        <taxon>Caldilineales</taxon>
        <taxon>Caldilineaceae</taxon>
    </lineage>
</organism>
<comment type="caution">
    <text evidence="1">The sequence shown here is derived from an EMBL/GenBank/DDBJ whole genome shotgun (WGS) entry which is preliminary data.</text>
</comment>
<evidence type="ECO:0000313" key="1">
    <source>
        <dbReference type="EMBL" id="MYC93427.1"/>
    </source>
</evidence>
<dbReference type="EMBL" id="VXMH01000005">
    <property type="protein sequence ID" value="MYC93427.1"/>
    <property type="molecule type" value="Genomic_DNA"/>
</dbReference>
<gene>
    <name evidence="1" type="ORF">F4X14_00520</name>
</gene>
<protein>
    <submittedName>
        <fullName evidence="1">Uncharacterized protein</fullName>
    </submittedName>
</protein>
<sequence length="107" mass="12299">MYPQSEILFPHRAIRPLSRERGADWQELVNQVASQRDGNEDTLAFSLMMIRLCDCLNCDQSSYKASLGCVTCARRVVGAQKGSDLKLRQTFEQTRREIRQRLVPRPS</sequence>
<reference evidence="1" key="1">
    <citation type="submission" date="2019-09" db="EMBL/GenBank/DDBJ databases">
        <title>Characterisation of the sponge microbiome using genome-centric metagenomics.</title>
        <authorList>
            <person name="Engelberts J.P."/>
            <person name="Robbins S.J."/>
            <person name="De Goeij J.M."/>
            <person name="Aranda M."/>
            <person name="Bell S.C."/>
            <person name="Webster N.S."/>
        </authorList>
    </citation>
    <scope>NUCLEOTIDE SEQUENCE</scope>
    <source>
        <strain evidence="1">SB0661_bin_32</strain>
    </source>
</reference>
<dbReference type="AlphaFoldDB" id="A0A6B1D1Z5"/>
<proteinExistence type="predicted"/>
<name>A0A6B1D1Z5_9CHLR</name>
<accession>A0A6B1D1Z5</accession>